<dbReference type="InterPro" id="IPR043128">
    <property type="entry name" value="Rev_trsase/Diguanyl_cyclase"/>
</dbReference>
<evidence type="ECO:0000259" key="4">
    <source>
        <dbReference type="PROSITE" id="PS50887"/>
    </source>
</evidence>
<feature type="transmembrane region" description="Helical" evidence="3">
    <location>
        <begin position="118"/>
        <end position="139"/>
    </location>
</feature>
<dbReference type="SMART" id="SM00267">
    <property type="entry name" value="GGDEF"/>
    <property type="match status" value="1"/>
</dbReference>
<dbReference type="RefSeq" id="WP_160055481.1">
    <property type="nucleotide sequence ID" value="NZ_BMQX01000024.1"/>
</dbReference>
<dbReference type="InterPro" id="IPR029787">
    <property type="entry name" value="Nucleotide_cyclase"/>
</dbReference>
<dbReference type="PANTHER" id="PTHR45138">
    <property type="entry name" value="REGULATORY COMPONENTS OF SENSORY TRANSDUCTION SYSTEM"/>
    <property type="match status" value="1"/>
</dbReference>
<feature type="domain" description="GGDEF" evidence="4">
    <location>
        <begin position="257"/>
        <end position="389"/>
    </location>
</feature>
<dbReference type="EC" id="2.7.7.65" evidence="1"/>
<reference evidence="6" key="1">
    <citation type="journal article" date="2019" name="Int. J. Syst. Evol. Microbiol.">
        <title>The Global Catalogue of Microorganisms (GCM) 10K type strain sequencing project: providing services to taxonomists for standard genome sequencing and annotation.</title>
        <authorList>
            <consortium name="The Broad Institute Genomics Platform"/>
            <consortium name="The Broad Institute Genome Sequencing Center for Infectious Disease"/>
            <person name="Wu L."/>
            <person name="Ma J."/>
        </authorList>
    </citation>
    <scope>NUCLEOTIDE SEQUENCE [LARGE SCALE GENOMIC DNA]</scope>
    <source>
        <strain evidence="6">JCM 32306</strain>
    </source>
</reference>
<organism evidence="5 6">
    <name type="scientific">Shewanella litoralis</name>
    <dbReference type="NCBI Taxonomy" id="2282700"/>
    <lineage>
        <taxon>Bacteria</taxon>
        <taxon>Pseudomonadati</taxon>
        <taxon>Pseudomonadota</taxon>
        <taxon>Gammaproteobacteria</taxon>
        <taxon>Alteromonadales</taxon>
        <taxon>Shewanellaceae</taxon>
        <taxon>Shewanella</taxon>
    </lineage>
</organism>
<comment type="catalytic activity">
    <reaction evidence="2">
        <text>2 GTP = 3',3'-c-di-GMP + 2 diphosphate</text>
        <dbReference type="Rhea" id="RHEA:24898"/>
        <dbReference type="ChEBI" id="CHEBI:33019"/>
        <dbReference type="ChEBI" id="CHEBI:37565"/>
        <dbReference type="ChEBI" id="CHEBI:58805"/>
        <dbReference type="EC" id="2.7.7.65"/>
    </reaction>
</comment>
<keyword evidence="6" id="KW-1185">Reference proteome</keyword>
<name>A0ABQ2RIW6_9GAMM</name>
<evidence type="ECO:0000256" key="2">
    <source>
        <dbReference type="ARBA" id="ARBA00034247"/>
    </source>
</evidence>
<protein>
    <recommendedName>
        <fullName evidence="1">diguanylate cyclase</fullName>
        <ecNumber evidence="1">2.7.7.65</ecNumber>
    </recommendedName>
</protein>
<evidence type="ECO:0000256" key="3">
    <source>
        <dbReference type="SAM" id="Phobius"/>
    </source>
</evidence>
<proteinExistence type="predicted"/>
<dbReference type="InterPro" id="IPR000160">
    <property type="entry name" value="GGDEF_dom"/>
</dbReference>
<dbReference type="Gene3D" id="3.30.70.270">
    <property type="match status" value="1"/>
</dbReference>
<feature type="transmembrane region" description="Helical" evidence="3">
    <location>
        <begin position="151"/>
        <end position="178"/>
    </location>
</feature>
<feature type="transmembrane region" description="Helical" evidence="3">
    <location>
        <begin position="198"/>
        <end position="221"/>
    </location>
</feature>
<keyword evidence="3" id="KW-1133">Transmembrane helix</keyword>
<dbReference type="SUPFAM" id="SSF55073">
    <property type="entry name" value="Nucleotide cyclase"/>
    <property type="match status" value="1"/>
</dbReference>
<dbReference type="Pfam" id="PF00990">
    <property type="entry name" value="GGDEF"/>
    <property type="match status" value="1"/>
</dbReference>
<feature type="transmembrane region" description="Helical" evidence="3">
    <location>
        <begin position="93"/>
        <end position="112"/>
    </location>
</feature>
<dbReference type="PANTHER" id="PTHR45138:SF9">
    <property type="entry name" value="DIGUANYLATE CYCLASE DGCM-RELATED"/>
    <property type="match status" value="1"/>
</dbReference>
<dbReference type="InterPro" id="IPR050469">
    <property type="entry name" value="Diguanylate_Cyclase"/>
</dbReference>
<feature type="transmembrane region" description="Helical" evidence="3">
    <location>
        <begin position="6"/>
        <end position="27"/>
    </location>
</feature>
<keyword evidence="3" id="KW-0472">Membrane</keyword>
<dbReference type="NCBIfam" id="TIGR00254">
    <property type="entry name" value="GGDEF"/>
    <property type="match status" value="1"/>
</dbReference>
<sequence length="394" mass="44199">MEHNQSIIFVQFFCLIGSSCAIAWAIYAGVFRIAPRASWRFALANTLTVGGVLLYTQRSEAINYLYWFTADMTILLGFALVRWGCQHLFKRPVSYLFDLVLLTSCALLMLLVPPSLAYAVYLVIIMSITAATLISLTGLDNVKTSKKHMPMFYAILINVPFFIMGALFIIRAVALFLYPEDVAKLSAANKLNAPIVMWSYIILLLLTNLVLYGNALTRLVYKVARLVNRDQLTGLWNRHALLDKLDEVDALRQRSGSAYSLLVLDLDHFKKINDTYGHIAGDSVLKHTATLLQQSLRKVDFICRYGGEEFLIILPSTNADEANIVAQKIQSKINSTSVQWQQQEINLTLSIGYATSKAHINVEQLLQLADEAMYLAKNTGRNTICTKELNISSQ</sequence>
<dbReference type="CDD" id="cd01949">
    <property type="entry name" value="GGDEF"/>
    <property type="match status" value="1"/>
</dbReference>
<comment type="caution">
    <text evidence="5">The sequence shown here is derived from an EMBL/GenBank/DDBJ whole genome shotgun (WGS) entry which is preliminary data.</text>
</comment>
<gene>
    <name evidence="5" type="ORF">GCM10009411_29890</name>
</gene>
<evidence type="ECO:0000313" key="6">
    <source>
        <dbReference type="Proteomes" id="UP000619118"/>
    </source>
</evidence>
<dbReference type="PROSITE" id="PS50887">
    <property type="entry name" value="GGDEF"/>
    <property type="match status" value="1"/>
</dbReference>
<keyword evidence="3" id="KW-0812">Transmembrane</keyword>
<dbReference type="EMBL" id="BMQX01000024">
    <property type="protein sequence ID" value="GGQ28097.1"/>
    <property type="molecule type" value="Genomic_DNA"/>
</dbReference>
<feature type="transmembrane region" description="Helical" evidence="3">
    <location>
        <begin position="64"/>
        <end position="81"/>
    </location>
</feature>
<evidence type="ECO:0000313" key="5">
    <source>
        <dbReference type="EMBL" id="GGQ28097.1"/>
    </source>
</evidence>
<dbReference type="Proteomes" id="UP000619118">
    <property type="component" value="Unassembled WGS sequence"/>
</dbReference>
<accession>A0ABQ2RIW6</accession>
<evidence type="ECO:0000256" key="1">
    <source>
        <dbReference type="ARBA" id="ARBA00012528"/>
    </source>
</evidence>